<accession>A0A4C2EKY6</accession>
<protein>
    <recommendedName>
        <fullName evidence="4">GH26 domain-containing protein</fullName>
    </recommendedName>
</protein>
<dbReference type="AlphaFoldDB" id="A0A4C2EKY6"/>
<evidence type="ECO:0000313" key="3">
    <source>
        <dbReference type="Proteomes" id="UP000304382"/>
    </source>
</evidence>
<dbReference type="RefSeq" id="WP_137684727.1">
    <property type="nucleotide sequence ID" value="NZ_BIXZ01000006.1"/>
</dbReference>
<evidence type="ECO:0000256" key="1">
    <source>
        <dbReference type="SAM" id="MobiDB-lite"/>
    </source>
</evidence>
<sequence>MKHGAYILSESRVKQFEKEWLDGEKIDLITTTFTEGFHDFVGITWEPGAGTDTKAKSLQRTFGQTDRQMIIAYEFAGENRGNYAPPARGDFDGKYRKFARSLVDLGMGDSLIAPNHEFNLDWGSKSAMDEPENYRDGYARCVREMQSVDGANFTFCYAPARNRLGVAPEAWPVQSEYWPSGESPPVVMPSFYDAGQTYPDDLSSISQSELEKLRDEIWQNKHKPLLDMWNDFATARNTTLGFREWGVGNDAYYNPSGGDNPEFIHRMFDYMRNNNVEFQGYWNAESAGGGSHRLWPESETNLIDSGNAWQNEVLVDIGSENETSTETPTDDGSNSDDSSQPTNLGNYTLPAQGSLDWHIPLNENFASIEEDIKTLNERLEQLE</sequence>
<dbReference type="InterPro" id="IPR017853">
    <property type="entry name" value="GH"/>
</dbReference>
<gene>
    <name evidence="2" type="ORF">Harman_31390</name>
</gene>
<dbReference type="Gene3D" id="3.20.20.80">
    <property type="entry name" value="Glycosidases"/>
    <property type="match status" value="1"/>
</dbReference>
<evidence type="ECO:0008006" key="4">
    <source>
        <dbReference type="Google" id="ProtNLM"/>
    </source>
</evidence>
<reference evidence="2 3" key="1">
    <citation type="submission" date="2019-02" db="EMBL/GenBank/DDBJ databases">
        <title>Haloarcula mannanilyticum sp. nov., a mannan degrading haloarchaeon isolated from commercial salt.</title>
        <authorList>
            <person name="Enomoto S."/>
            <person name="Shimane Y."/>
            <person name="Kamekura M."/>
            <person name="Ito T."/>
            <person name="Moriya O."/>
            <person name="Ihara K."/>
            <person name="Takahashi-Ando N."/>
            <person name="Fukushima Y."/>
            <person name="Yoshida Y."/>
            <person name="Usama R."/>
            <person name="Takai K."/>
            <person name="Minegishi H."/>
        </authorList>
    </citation>
    <scope>NUCLEOTIDE SEQUENCE [LARGE SCALE GENOMIC DNA]</scope>
    <source>
        <strain evidence="2 3">MD130-1</strain>
    </source>
</reference>
<organism evidence="2 3">
    <name type="scientific">Haloarcula mannanilytica</name>
    <dbReference type="NCBI Taxonomy" id="2509225"/>
    <lineage>
        <taxon>Archaea</taxon>
        <taxon>Methanobacteriati</taxon>
        <taxon>Methanobacteriota</taxon>
        <taxon>Stenosarchaea group</taxon>
        <taxon>Halobacteria</taxon>
        <taxon>Halobacteriales</taxon>
        <taxon>Haloarculaceae</taxon>
        <taxon>Haloarcula</taxon>
    </lineage>
</organism>
<name>A0A4C2EKY6_9EURY</name>
<dbReference type="SUPFAM" id="SSF51445">
    <property type="entry name" value="(Trans)glycosidases"/>
    <property type="match status" value="1"/>
</dbReference>
<proteinExistence type="predicted"/>
<dbReference type="EMBL" id="BIXZ01000006">
    <property type="protein sequence ID" value="GCF15204.1"/>
    <property type="molecule type" value="Genomic_DNA"/>
</dbReference>
<comment type="caution">
    <text evidence="2">The sequence shown here is derived from an EMBL/GenBank/DDBJ whole genome shotgun (WGS) entry which is preliminary data.</text>
</comment>
<keyword evidence="3" id="KW-1185">Reference proteome</keyword>
<feature type="region of interest" description="Disordered" evidence="1">
    <location>
        <begin position="321"/>
        <end position="349"/>
    </location>
</feature>
<evidence type="ECO:0000313" key="2">
    <source>
        <dbReference type="EMBL" id="GCF15204.1"/>
    </source>
</evidence>
<dbReference type="OrthoDB" id="324485at2157"/>
<dbReference type="Proteomes" id="UP000304382">
    <property type="component" value="Unassembled WGS sequence"/>
</dbReference>